<dbReference type="EMBL" id="JACIDS010000001">
    <property type="protein sequence ID" value="MBB3929551.1"/>
    <property type="molecule type" value="Genomic_DNA"/>
</dbReference>
<keyword evidence="4" id="KW-1185">Reference proteome</keyword>
<dbReference type="Gene3D" id="2.60.40.1880">
    <property type="entry name" value="Invasion associated locus B (IalB) protein"/>
    <property type="match status" value="1"/>
</dbReference>
<comment type="caution">
    <text evidence="3">The sequence shown here is derived from an EMBL/GenBank/DDBJ whole genome shotgun (WGS) entry which is preliminary data.</text>
</comment>
<accession>A0A840AKU9</accession>
<feature type="region of interest" description="Disordered" evidence="1">
    <location>
        <begin position="215"/>
        <end position="236"/>
    </location>
</feature>
<dbReference type="Pfam" id="PF06776">
    <property type="entry name" value="IalB"/>
    <property type="match status" value="1"/>
</dbReference>
<proteinExistence type="predicted"/>
<feature type="chain" id="PRO_5032398855" evidence="2">
    <location>
        <begin position="32"/>
        <end position="236"/>
    </location>
</feature>
<evidence type="ECO:0000313" key="4">
    <source>
        <dbReference type="Proteomes" id="UP000553963"/>
    </source>
</evidence>
<evidence type="ECO:0000313" key="3">
    <source>
        <dbReference type="EMBL" id="MBB3929551.1"/>
    </source>
</evidence>
<organism evidence="3 4">
    <name type="scientific">Kaistia hirudinis</name>
    <dbReference type="NCBI Taxonomy" id="1293440"/>
    <lineage>
        <taxon>Bacteria</taxon>
        <taxon>Pseudomonadati</taxon>
        <taxon>Pseudomonadota</taxon>
        <taxon>Alphaproteobacteria</taxon>
        <taxon>Hyphomicrobiales</taxon>
        <taxon>Kaistiaceae</taxon>
        <taxon>Kaistia</taxon>
    </lineage>
</organism>
<reference evidence="3 4" key="1">
    <citation type="submission" date="2020-08" db="EMBL/GenBank/DDBJ databases">
        <title>Genomic Encyclopedia of Type Strains, Phase IV (KMG-IV): sequencing the most valuable type-strain genomes for metagenomic binning, comparative biology and taxonomic classification.</title>
        <authorList>
            <person name="Goeker M."/>
        </authorList>
    </citation>
    <scope>NUCLEOTIDE SEQUENCE [LARGE SCALE GENOMIC DNA]</scope>
    <source>
        <strain evidence="3 4">DSM 25966</strain>
    </source>
</reference>
<name>A0A840AKU9_9HYPH</name>
<dbReference type="InterPro" id="IPR038696">
    <property type="entry name" value="IalB_sf"/>
</dbReference>
<dbReference type="AlphaFoldDB" id="A0A840AKU9"/>
<protein>
    <submittedName>
        <fullName evidence="3">Invasion protein IalB</fullName>
    </submittedName>
</protein>
<dbReference type="InterPro" id="IPR010642">
    <property type="entry name" value="Invasion_prot_B"/>
</dbReference>
<keyword evidence="2" id="KW-0732">Signal</keyword>
<gene>
    <name evidence="3" type="ORF">GGR25_000570</name>
</gene>
<evidence type="ECO:0000256" key="2">
    <source>
        <dbReference type="SAM" id="SignalP"/>
    </source>
</evidence>
<feature type="signal peptide" evidence="2">
    <location>
        <begin position="1"/>
        <end position="31"/>
    </location>
</feature>
<dbReference type="RefSeq" id="WP_183397196.1">
    <property type="nucleotide sequence ID" value="NZ_JACIDS010000001.1"/>
</dbReference>
<evidence type="ECO:0000256" key="1">
    <source>
        <dbReference type="SAM" id="MobiDB-lite"/>
    </source>
</evidence>
<dbReference type="Proteomes" id="UP000553963">
    <property type="component" value="Unassembled WGS sequence"/>
</dbReference>
<sequence length="236" mass="25183">MPHLWNSRLVRAPQLAAAALFVALTATSAFAQQDAPAADAAPAADQAAPAAAAAPAAGGATPPAWIKECAQDQQSKKKLCITSQELRAETNQFISSLQIRKLEGEPKMALTAIVLTGQLIQPGLLIQVDQNKAIPLKYVICDPSVCYAQGEIDDAFIASLKKGKRIAAITMNPQGKPMVFPFPLTGFTKTFDGEGLDRAAGAAKRNELQEAVQKRAAERNKALIDQQNKEREANPQ</sequence>